<sequence>MYHDQKVQHYNGCQAQGIYVVASPHQFNGCQARGIYLDGLTSPVQRLPGSGYYLGSLTSCPFKAWLMVGIQYPLKFF</sequence>
<keyword evidence="2" id="KW-1185">Reference proteome</keyword>
<dbReference type="AlphaFoldDB" id="A0A7J6WG41"/>
<evidence type="ECO:0000313" key="2">
    <source>
        <dbReference type="Proteomes" id="UP000554482"/>
    </source>
</evidence>
<organism evidence="1 2">
    <name type="scientific">Thalictrum thalictroides</name>
    <name type="common">Rue-anemone</name>
    <name type="synonym">Anemone thalictroides</name>
    <dbReference type="NCBI Taxonomy" id="46969"/>
    <lineage>
        <taxon>Eukaryota</taxon>
        <taxon>Viridiplantae</taxon>
        <taxon>Streptophyta</taxon>
        <taxon>Embryophyta</taxon>
        <taxon>Tracheophyta</taxon>
        <taxon>Spermatophyta</taxon>
        <taxon>Magnoliopsida</taxon>
        <taxon>Ranunculales</taxon>
        <taxon>Ranunculaceae</taxon>
        <taxon>Thalictroideae</taxon>
        <taxon>Thalictrum</taxon>
    </lineage>
</organism>
<comment type="caution">
    <text evidence="1">The sequence shown here is derived from an EMBL/GenBank/DDBJ whole genome shotgun (WGS) entry which is preliminary data.</text>
</comment>
<dbReference type="Proteomes" id="UP000554482">
    <property type="component" value="Unassembled WGS sequence"/>
</dbReference>
<accession>A0A7J6WG41</accession>
<gene>
    <name evidence="1" type="ORF">FRX31_015351</name>
</gene>
<reference evidence="1 2" key="1">
    <citation type="submission" date="2020-06" db="EMBL/GenBank/DDBJ databases">
        <title>Transcriptomic and genomic resources for Thalictrum thalictroides and T. hernandezii: Facilitating candidate gene discovery in an emerging model plant lineage.</title>
        <authorList>
            <person name="Arias T."/>
            <person name="Riano-Pachon D.M."/>
            <person name="Di Stilio V.S."/>
        </authorList>
    </citation>
    <scope>NUCLEOTIDE SEQUENCE [LARGE SCALE GENOMIC DNA]</scope>
    <source>
        <strain evidence="2">cv. WT478/WT964</strain>
        <tissue evidence="1">Leaves</tissue>
    </source>
</reference>
<protein>
    <submittedName>
        <fullName evidence="1">Uncharacterized protein</fullName>
    </submittedName>
</protein>
<name>A0A7J6WG41_THATH</name>
<dbReference type="EMBL" id="JABWDY010017878">
    <property type="protein sequence ID" value="KAF5195062.1"/>
    <property type="molecule type" value="Genomic_DNA"/>
</dbReference>
<proteinExistence type="predicted"/>
<evidence type="ECO:0000313" key="1">
    <source>
        <dbReference type="EMBL" id="KAF5195062.1"/>
    </source>
</evidence>